<reference evidence="1" key="1">
    <citation type="submission" date="2020-06" db="EMBL/GenBank/DDBJ databases">
        <title>Draft genome of Bugula neritina, a colonial animal packing powerful symbionts and potential medicines.</title>
        <authorList>
            <person name="Rayko M."/>
        </authorList>
    </citation>
    <scope>NUCLEOTIDE SEQUENCE [LARGE SCALE GENOMIC DNA]</scope>
    <source>
        <strain evidence="1">Kwan_BN1</strain>
    </source>
</reference>
<organism evidence="1 2">
    <name type="scientific">Bugula neritina</name>
    <name type="common">Brown bryozoan</name>
    <name type="synonym">Sertularia neritina</name>
    <dbReference type="NCBI Taxonomy" id="10212"/>
    <lineage>
        <taxon>Eukaryota</taxon>
        <taxon>Metazoa</taxon>
        <taxon>Spiralia</taxon>
        <taxon>Lophotrochozoa</taxon>
        <taxon>Bryozoa</taxon>
        <taxon>Gymnolaemata</taxon>
        <taxon>Cheilostomatida</taxon>
        <taxon>Flustrina</taxon>
        <taxon>Buguloidea</taxon>
        <taxon>Bugulidae</taxon>
        <taxon>Bugula</taxon>
    </lineage>
</organism>
<sequence>MFCSPGSPLSPEEADSLKEFVNALRSTREETSSTGHEMGGEKSLLTHTVSALLEDDDISECSDVEEEGYADFTKNDLEPYISMVDGMQLKPTINGRVKQKFDNHRQVKKIILSFFYIIKTICKYYIVGYIT</sequence>
<dbReference type="Proteomes" id="UP000593567">
    <property type="component" value="Unassembled WGS sequence"/>
</dbReference>
<evidence type="ECO:0000313" key="1">
    <source>
        <dbReference type="EMBL" id="KAF6029909.1"/>
    </source>
</evidence>
<dbReference type="EMBL" id="VXIV02001779">
    <property type="protein sequence ID" value="KAF6029909.1"/>
    <property type="molecule type" value="Genomic_DNA"/>
</dbReference>
<comment type="caution">
    <text evidence="1">The sequence shown here is derived from an EMBL/GenBank/DDBJ whole genome shotgun (WGS) entry which is preliminary data.</text>
</comment>
<proteinExistence type="predicted"/>
<dbReference type="AlphaFoldDB" id="A0A7J7JU54"/>
<name>A0A7J7JU54_BUGNE</name>
<keyword evidence="2" id="KW-1185">Reference proteome</keyword>
<protein>
    <submittedName>
        <fullName evidence="1">Uncharacterized protein</fullName>
    </submittedName>
</protein>
<evidence type="ECO:0000313" key="2">
    <source>
        <dbReference type="Proteomes" id="UP000593567"/>
    </source>
</evidence>
<gene>
    <name evidence="1" type="ORF">EB796_011790</name>
</gene>
<accession>A0A7J7JU54</accession>